<comment type="caution">
    <text evidence="1">The sequence shown here is derived from an EMBL/GenBank/DDBJ whole genome shotgun (WGS) entry which is preliminary data.</text>
</comment>
<name>A0A0F9UR13_9ZZZZ</name>
<dbReference type="EMBL" id="LAZR01000069">
    <property type="protein sequence ID" value="KKN95585.1"/>
    <property type="molecule type" value="Genomic_DNA"/>
</dbReference>
<reference evidence="1" key="1">
    <citation type="journal article" date="2015" name="Nature">
        <title>Complex archaea that bridge the gap between prokaryotes and eukaryotes.</title>
        <authorList>
            <person name="Spang A."/>
            <person name="Saw J.H."/>
            <person name="Jorgensen S.L."/>
            <person name="Zaremba-Niedzwiedzka K."/>
            <person name="Martijn J."/>
            <person name="Lind A.E."/>
            <person name="van Eijk R."/>
            <person name="Schleper C."/>
            <person name="Guy L."/>
            <person name="Ettema T.J."/>
        </authorList>
    </citation>
    <scope>NUCLEOTIDE SEQUENCE</scope>
</reference>
<accession>A0A0F9UR13</accession>
<evidence type="ECO:0000313" key="1">
    <source>
        <dbReference type="EMBL" id="KKN95585.1"/>
    </source>
</evidence>
<proteinExistence type="predicted"/>
<sequence length="174" mass="20664">MILLTNIFLNSRSIIFIETQIKSMIKHKDVRKEQKERYSKYSQKELEQRINEINTTVQSFRDEKRVLHKYKDQLEWKKITDYYSLDVRVIVPVNKSNILENGEVNWDEVFRDTSMAIIEGFEQNHGDGRGVDGIVSFKKHKKLKMNGIDYGDLSYNKSNLVEHYLTEKLPKFSK</sequence>
<protein>
    <submittedName>
        <fullName evidence="1">Uncharacterized protein</fullName>
    </submittedName>
</protein>
<organism evidence="1">
    <name type="scientific">marine sediment metagenome</name>
    <dbReference type="NCBI Taxonomy" id="412755"/>
    <lineage>
        <taxon>unclassified sequences</taxon>
        <taxon>metagenomes</taxon>
        <taxon>ecological metagenomes</taxon>
    </lineage>
</organism>
<gene>
    <name evidence="1" type="ORF">LCGC14_0174540</name>
</gene>
<dbReference type="AlphaFoldDB" id="A0A0F9UR13"/>